<feature type="coiled-coil region" evidence="1">
    <location>
        <begin position="111"/>
        <end position="138"/>
    </location>
</feature>
<evidence type="ECO:0000256" key="2">
    <source>
        <dbReference type="SAM" id="Phobius"/>
    </source>
</evidence>
<evidence type="ECO:0000313" key="3">
    <source>
        <dbReference type="EMBL" id="CAF4954210.1"/>
    </source>
</evidence>
<evidence type="ECO:0000256" key="1">
    <source>
        <dbReference type="SAM" id="Coils"/>
    </source>
</evidence>
<reference evidence="3" key="1">
    <citation type="submission" date="2021-02" db="EMBL/GenBank/DDBJ databases">
        <authorList>
            <person name="Steward A R."/>
        </authorList>
    </citation>
    <scope>NUCLEOTIDE SEQUENCE</scope>
</reference>
<keyword evidence="2" id="KW-0812">Transmembrane</keyword>
<organism evidence="3 4">
    <name type="scientific">Pieris macdunnoughi</name>
    <dbReference type="NCBI Taxonomy" id="345717"/>
    <lineage>
        <taxon>Eukaryota</taxon>
        <taxon>Metazoa</taxon>
        <taxon>Ecdysozoa</taxon>
        <taxon>Arthropoda</taxon>
        <taxon>Hexapoda</taxon>
        <taxon>Insecta</taxon>
        <taxon>Pterygota</taxon>
        <taxon>Neoptera</taxon>
        <taxon>Endopterygota</taxon>
        <taxon>Lepidoptera</taxon>
        <taxon>Glossata</taxon>
        <taxon>Ditrysia</taxon>
        <taxon>Papilionoidea</taxon>
        <taxon>Pieridae</taxon>
        <taxon>Pierinae</taxon>
        <taxon>Pieris</taxon>
    </lineage>
</organism>
<keyword evidence="2" id="KW-0472">Membrane</keyword>
<protein>
    <submittedName>
        <fullName evidence="3">Uncharacterized protein</fullName>
    </submittedName>
</protein>
<evidence type="ECO:0000313" key="4">
    <source>
        <dbReference type="Proteomes" id="UP000663880"/>
    </source>
</evidence>
<keyword evidence="4" id="KW-1185">Reference proteome</keyword>
<dbReference type="InterPro" id="IPR029160">
    <property type="entry name" value="UQCC4"/>
</dbReference>
<keyword evidence="1" id="KW-0175">Coiled coil</keyword>
<feature type="transmembrane region" description="Helical" evidence="2">
    <location>
        <begin position="59"/>
        <end position="78"/>
    </location>
</feature>
<dbReference type="AlphaFoldDB" id="A0A821Y321"/>
<comment type="caution">
    <text evidence="3">The sequence shown here is derived from an EMBL/GenBank/DDBJ whole genome shotgun (WGS) entry which is preliminary data.</text>
</comment>
<dbReference type="Proteomes" id="UP000663880">
    <property type="component" value="Unassembled WGS sequence"/>
</dbReference>
<dbReference type="OrthoDB" id="5783753at2759"/>
<dbReference type="EMBL" id="CAJOBZ010000076">
    <property type="protein sequence ID" value="CAF4954210.1"/>
    <property type="molecule type" value="Genomic_DNA"/>
</dbReference>
<name>A0A821Y321_9NEOP</name>
<keyword evidence="2" id="KW-1133">Transmembrane helix</keyword>
<dbReference type="PANTHER" id="PTHR35268:SF1">
    <property type="entry name" value="UBIQUINOL-CYTOCHROME-C REDUCTASE COMPLEX ASSEMBLY FACTOR 4"/>
    <property type="match status" value="1"/>
</dbReference>
<proteinExistence type="predicted"/>
<dbReference type="PANTHER" id="PTHR35268">
    <property type="entry name" value="PROTEIN CCSMST1"/>
    <property type="match status" value="1"/>
</dbReference>
<dbReference type="Pfam" id="PF15013">
    <property type="entry name" value="CCSMST1"/>
    <property type="match status" value="1"/>
</dbReference>
<accession>A0A821Y321</accession>
<gene>
    <name evidence="3" type="ORF">PMACD_LOCUS16020</name>
</gene>
<sequence>MNRSILQIRGFIRTYKKRFYSNKPDGLNENAPIKFTTSAASKSRIMPIVNKHNLKMPWYQPYSVVGSVAVFLLYFCVFREESDIDSEFEKTLYDRVHGLEKQQLLLSYRFNKENGKSVVEIEQRLKEIEEKEKSLAIA</sequence>